<feature type="compositionally biased region" description="Gly residues" evidence="7">
    <location>
        <begin position="290"/>
        <end position="299"/>
    </location>
</feature>
<dbReference type="NCBIfam" id="TIGR01297">
    <property type="entry name" value="CDF"/>
    <property type="match status" value="1"/>
</dbReference>
<feature type="compositionally biased region" description="Basic and acidic residues" evidence="7">
    <location>
        <begin position="43"/>
        <end position="63"/>
    </location>
</feature>
<accession>A0A8S1HAS9</accession>
<dbReference type="EMBL" id="CAJGYM010000032">
    <property type="protein sequence ID" value="CAD6193119.1"/>
    <property type="molecule type" value="Genomic_DNA"/>
</dbReference>
<evidence type="ECO:0000256" key="2">
    <source>
        <dbReference type="ARBA" id="ARBA00008873"/>
    </source>
</evidence>
<feature type="compositionally biased region" description="Basic and acidic residues" evidence="7">
    <location>
        <begin position="301"/>
        <end position="321"/>
    </location>
</feature>
<comment type="caution">
    <text evidence="10">The sequence shown here is derived from an EMBL/GenBank/DDBJ whole genome shotgun (WGS) entry which is preliminary data.</text>
</comment>
<organism evidence="10 11">
    <name type="scientific">Caenorhabditis auriculariae</name>
    <dbReference type="NCBI Taxonomy" id="2777116"/>
    <lineage>
        <taxon>Eukaryota</taxon>
        <taxon>Metazoa</taxon>
        <taxon>Ecdysozoa</taxon>
        <taxon>Nematoda</taxon>
        <taxon>Chromadorea</taxon>
        <taxon>Rhabditida</taxon>
        <taxon>Rhabditina</taxon>
        <taxon>Rhabditomorpha</taxon>
        <taxon>Rhabditoidea</taxon>
        <taxon>Rhabditidae</taxon>
        <taxon>Peloderinae</taxon>
        <taxon>Caenorhabditis</taxon>
    </lineage>
</organism>
<dbReference type="Proteomes" id="UP000835052">
    <property type="component" value="Unassembled WGS sequence"/>
</dbReference>
<evidence type="ECO:0000313" key="11">
    <source>
        <dbReference type="Proteomes" id="UP000835052"/>
    </source>
</evidence>
<dbReference type="GO" id="GO:0016020">
    <property type="term" value="C:membrane"/>
    <property type="evidence" value="ECO:0007669"/>
    <property type="project" value="UniProtKB-SubCell"/>
</dbReference>
<evidence type="ECO:0000256" key="6">
    <source>
        <dbReference type="ARBA" id="ARBA00023136"/>
    </source>
</evidence>
<dbReference type="InterPro" id="IPR027469">
    <property type="entry name" value="Cation_efflux_TMD_sf"/>
</dbReference>
<feature type="transmembrane region" description="Helical" evidence="8">
    <location>
        <begin position="194"/>
        <end position="214"/>
    </location>
</feature>
<keyword evidence="3 8" id="KW-0812">Transmembrane</keyword>
<dbReference type="InterPro" id="IPR058533">
    <property type="entry name" value="Cation_efflux_TM"/>
</dbReference>
<comment type="subcellular location">
    <subcellularLocation>
        <location evidence="1">Membrane</location>
        <topology evidence="1">Multi-pass membrane protein</topology>
    </subcellularLocation>
</comment>
<feature type="compositionally biased region" description="Basic residues" evidence="7">
    <location>
        <begin position="322"/>
        <end position="337"/>
    </location>
</feature>
<evidence type="ECO:0000313" key="10">
    <source>
        <dbReference type="EMBL" id="CAD6193119.1"/>
    </source>
</evidence>
<dbReference type="PANTHER" id="PTHR45820">
    <property type="entry name" value="FI23527P1"/>
    <property type="match status" value="1"/>
</dbReference>
<dbReference type="InterPro" id="IPR002524">
    <property type="entry name" value="Cation_efflux"/>
</dbReference>
<feature type="region of interest" description="Disordered" evidence="7">
    <location>
        <begin position="290"/>
        <end position="338"/>
    </location>
</feature>
<dbReference type="GO" id="GO:0010312">
    <property type="term" value="P:detoxification of zinc ion"/>
    <property type="evidence" value="ECO:0007669"/>
    <property type="project" value="TreeGrafter"/>
</dbReference>
<gene>
    <name evidence="10" type="ORF">CAUJ_LOCUS9038</name>
</gene>
<protein>
    <recommendedName>
        <fullName evidence="9">Cation efflux protein transmembrane domain-containing protein</fullName>
    </recommendedName>
</protein>
<dbReference type="GO" id="GO:0005385">
    <property type="term" value="F:zinc ion transmembrane transporter activity"/>
    <property type="evidence" value="ECO:0007669"/>
    <property type="project" value="TreeGrafter"/>
</dbReference>
<feature type="region of interest" description="Disordered" evidence="7">
    <location>
        <begin position="97"/>
        <end position="118"/>
    </location>
</feature>
<keyword evidence="4" id="KW-0862">Zinc</keyword>
<dbReference type="PANTHER" id="PTHR45820:SF4">
    <property type="entry name" value="ZINC TRANSPORTER 63C, ISOFORM F"/>
    <property type="match status" value="1"/>
</dbReference>
<dbReference type="Gene3D" id="1.20.1510.10">
    <property type="entry name" value="Cation efflux protein transmembrane domain"/>
    <property type="match status" value="2"/>
</dbReference>
<evidence type="ECO:0000256" key="8">
    <source>
        <dbReference type="SAM" id="Phobius"/>
    </source>
</evidence>
<proteinExistence type="inferred from homology"/>
<feature type="transmembrane region" description="Helical" evidence="8">
    <location>
        <begin position="470"/>
        <end position="488"/>
    </location>
</feature>
<sequence>MTAGKTKPAEIEIGVMRKRQSQNSETVEKAPSEDSLTDQHPLMPKDKENHVSDVKPQPDRLDRQQINPKTPEIAVVSVVSANQVAPMISDVAIIEEDSEEGTSQQNSPISEDSTLNDSSRSSKVKYVIVSDRCAHCNQPEELLKLKGTPIEDPKHDISRYQKRLLVQILISIVYFLIELIVGLIRGSIALLADSYHMMADVMALIVAYTCIRMAKRPSTSNTYGLVRAEAVGGFANGIFLTSVSLSILQEASGRLMHPIQIQEPMQVFVVGAFGLLINVIGLIMLKGQGHGHSHAGGGHGHSHDDSHSHSHGHSHDHEHGHGHGHSHSNGKKKKHDHCKPDQTALLLEKYPHVEDVEVNEKNSIALKNKYSRSSTLESRKMTGGAPGIPYALGYATEILDNSSVTDESLANLEDGKGTHRVLRKKHANVNAHGVYLHLLSDAIGSIIVIVTAALLFFFPGAPWTLYLDPALSLFLASLIGVSASKLIYSSALILLMDKPADVDCDHISRDLNKINGVAKVGKLEVLSLTGTRLMATAEVTFCHPAVLTTAVYNVRKYFHDLGIHSLTVDAEFMDECMDSLVMLPTTVDDSVAGHSKLE</sequence>
<evidence type="ECO:0000256" key="4">
    <source>
        <dbReference type="ARBA" id="ARBA00022833"/>
    </source>
</evidence>
<dbReference type="AlphaFoldDB" id="A0A8S1HAS9"/>
<keyword evidence="5 8" id="KW-1133">Transmembrane helix</keyword>
<evidence type="ECO:0000259" key="9">
    <source>
        <dbReference type="Pfam" id="PF01545"/>
    </source>
</evidence>
<evidence type="ECO:0000256" key="1">
    <source>
        <dbReference type="ARBA" id="ARBA00004141"/>
    </source>
</evidence>
<feature type="compositionally biased region" description="Polar residues" evidence="7">
    <location>
        <begin position="101"/>
        <end position="118"/>
    </location>
</feature>
<feature type="region of interest" description="Disordered" evidence="7">
    <location>
        <begin position="1"/>
        <end position="69"/>
    </location>
</feature>
<feature type="transmembrane region" description="Helical" evidence="8">
    <location>
        <begin position="434"/>
        <end position="458"/>
    </location>
</feature>
<feature type="domain" description="Cation efflux protein transmembrane" evidence="9">
    <location>
        <begin position="164"/>
        <end position="495"/>
    </location>
</feature>
<evidence type="ECO:0000256" key="5">
    <source>
        <dbReference type="ARBA" id="ARBA00022989"/>
    </source>
</evidence>
<keyword evidence="6 8" id="KW-0472">Membrane</keyword>
<reference evidence="10" key="1">
    <citation type="submission" date="2020-10" db="EMBL/GenBank/DDBJ databases">
        <authorList>
            <person name="Kikuchi T."/>
        </authorList>
    </citation>
    <scope>NUCLEOTIDE SEQUENCE</scope>
    <source>
        <strain evidence="10">NKZ352</strain>
    </source>
</reference>
<dbReference type="OrthoDB" id="29444at2759"/>
<evidence type="ECO:0000256" key="7">
    <source>
        <dbReference type="SAM" id="MobiDB-lite"/>
    </source>
</evidence>
<keyword evidence="11" id="KW-1185">Reference proteome</keyword>
<dbReference type="SUPFAM" id="SSF161111">
    <property type="entry name" value="Cation efflux protein transmembrane domain-like"/>
    <property type="match status" value="1"/>
</dbReference>
<name>A0A8S1HAS9_9PELO</name>
<feature type="transmembrane region" description="Helical" evidence="8">
    <location>
        <begin position="164"/>
        <end position="188"/>
    </location>
</feature>
<dbReference type="Pfam" id="PF01545">
    <property type="entry name" value="Cation_efflux"/>
    <property type="match status" value="1"/>
</dbReference>
<evidence type="ECO:0000256" key="3">
    <source>
        <dbReference type="ARBA" id="ARBA00022692"/>
    </source>
</evidence>
<comment type="similarity">
    <text evidence="2">Belongs to the cation diffusion facilitator (CDF) transporter (TC 2.A.4) family. SLC30A subfamily.</text>
</comment>
<feature type="transmembrane region" description="Helical" evidence="8">
    <location>
        <begin position="226"/>
        <end position="247"/>
    </location>
</feature>
<feature type="transmembrane region" description="Helical" evidence="8">
    <location>
        <begin position="267"/>
        <end position="285"/>
    </location>
</feature>
<dbReference type="GO" id="GO:0006882">
    <property type="term" value="P:intracellular zinc ion homeostasis"/>
    <property type="evidence" value="ECO:0007669"/>
    <property type="project" value="TreeGrafter"/>
</dbReference>